<sequence>MGPSDEKESTNKVALEGWIKEVKTRHNLQLQNIQLLSTTKHLDEAGFRALDSTLKKVTAFMKKLKNIGTIVSPASLLPELEKLNVSNVCVKVASMYSAFPGILTAELKKQMPYKKNDAISNPSKLRVDLKFVAELVLNGVLQKEGIQLLGSTLSFVVNTDKSEHVNVNIILPLCRSLLFDITNLVPLTQLRLAKMIDADISSYGLSSTVFSDDQRNAVHANEVRTEMNRLHKSIKRQERTRGDASADDRHKFDQAKANYDRLLQNATDLSECLGKELPAMVEEPSDDEQDELAAKKMDLALNEGRLMLWPDADTQLFYEKLSDVRRMGFRVSSESIDEDGAENTDVGNAESNAKFVAQEINESIDNVDVSNLDAHEEVQVDSGAEQSQVDEEDEENVSEEEEEVEISAINEGDSSDDLHKMTSQELSARGHAISSNIKEFLAKLTFCINRELIDNAAIEFMTHFNRKAFRKRLVQHLLNAPTDRLDLLPFYARFLAILKLVIPEVTMQVMHELLSKFRELTRKSIEAPKKFEKKVNLRVDSKIHLCKFISELAKFSIVPKAEALTCLRTLLVDLKSYKVDMLCAMVETMGLFLYRSTESHAKMNIIMEVMRTKSLKVKDPRQQILLDNAYFSVIPPEEKNAPVHHNRLATFRKINWDDEELRGFVLNMLSNPCSVRFEDLDRLASLVGALSDHHRWIGIQVVDDVLEFIRLSLEFNQNSLQQRCLSSVIYLGELFNYNVCGTSIVFKVLYQLITFNIYRGTVLDDLVVSSVRIRLVYDMVNVIGEFFLKGSAKTRMDCFLYYYLRFYYETAEKWTEMESELGEFPKDIKYNVDEHLKNGASRRSFQVEEILQGIRVHQGEDERDESRLKCIMEEEDEDYREEEINQNNRRVGAHPQAEESVSMEREKLYDEVIDDNEETIRVHTDRRILPEDEDFMRDLDRIMNETMQTIPSALKGPMTDLEVPPLARQKFERKITFATESNQSSSKNVNSSSICQKRIAKSNPSRLL</sequence>
<evidence type="ECO:0000313" key="4">
    <source>
        <dbReference type="WBParaSite" id="jg18865"/>
    </source>
</evidence>
<feature type="compositionally biased region" description="Acidic residues" evidence="1">
    <location>
        <begin position="388"/>
        <end position="402"/>
    </location>
</feature>
<dbReference type="GO" id="GO:0003723">
    <property type="term" value="F:RNA binding"/>
    <property type="evidence" value="ECO:0007669"/>
    <property type="project" value="InterPro"/>
</dbReference>
<dbReference type="PANTHER" id="PTHR12839:SF7">
    <property type="entry name" value="REGULATOR OF NONSENSE TRANSCRIPTS 2"/>
    <property type="match status" value="1"/>
</dbReference>
<dbReference type="WBParaSite" id="jg18865">
    <property type="protein sequence ID" value="jg18865"/>
    <property type="gene ID" value="jg18865"/>
</dbReference>
<dbReference type="Proteomes" id="UP000887574">
    <property type="component" value="Unplaced"/>
</dbReference>
<evidence type="ECO:0000259" key="2">
    <source>
        <dbReference type="SMART" id="SM00543"/>
    </source>
</evidence>
<keyword evidence="3" id="KW-1185">Reference proteome</keyword>
<dbReference type="AlphaFoldDB" id="A0A915DDT2"/>
<dbReference type="GO" id="GO:0000184">
    <property type="term" value="P:nuclear-transcribed mRNA catabolic process, nonsense-mediated decay"/>
    <property type="evidence" value="ECO:0007669"/>
    <property type="project" value="InterPro"/>
</dbReference>
<feature type="compositionally biased region" description="Low complexity" evidence="1">
    <location>
        <begin position="981"/>
        <end position="993"/>
    </location>
</feature>
<dbReference type="InterPro" id="IPR016024">
    <property type="entry name" value="ARM-type_fold"/>
</dbReference>
<protein>
    <submittedName>
        <fullName evidence="4">MIF4G domain-containing protein</fullName>
    </submittedName>
</protein>
<dbReference type="Pfam" id="PF02854">
    <property type="entry name" value="MIF4G"/>
    <property type="match status" value="2"/>
</dbReference>
<name>A0A915DDT2_9BILA</name>
<dbReference type="PANTHER" id="PTHR12839">
    <property type="entry name" value="NONSENSE-MEDIATED MRNA DECAY PROTEIN 2 UP-FRAMESHIFT SUPPRESSOR 2"/>
    <property type="match status" value="1"/>
</dbReference>
<evidence type="ECO:0000313" key="3">
    <source>
        <dbReference type="Proteomes" id="UP000887574"/>
    </source>
</evidence>
<dbReference type="InterPro" id="IPR039762">
    <property type="entry name" value="Nmd2/UPF2"/>
</dbReference>
<feature type="domain" description="MIF4G" evidence="2">
    <location>
        <begin position="434"/>
        <end position="636"/>
    </location>
</feature>
<feature type="region of interest" description="Disordered" evidence="1">
    <location>
        <begin position="378"/>
        <end position="402"/>
    </location>
</feature>
<dbReference type="Gene3D" id="1.25.40.180">
    <property type="match status" value="4"/>
</dbReference>
<dbReference type="SMART" id="SM00543">
    <property type="entry name" value="MIF4G"/>
    <property type="match status" value="2"/>
</dbReference>
<dbReference type="GO" id="GO:0035145">
    <property type="term" value="C:exon-exon junction complex"/>
    <property type="evidence" value="ECO:0007669"/>
    <property type="project" value="TreeGrafter"/>
</dbReference>
<accession>A0A915DDT2</accession>
<feature type="region of interest" description="Disordered" evidence="1">
    <location>
        <begin position="978"/>
        <end position="1008"/>
    </location>
</feature>
<reference evidence="4" key="1">
    <citation type="submission" date="2022-11" db="UniProtKB">
        <authorList>
            <consortium name="WormBaseParasite"/>
        </authorList>
    </citation>
    <scope>IDENTIFICATION</scope>
</reference>
<dbReference type="GO" id="GO:0005737">
    <property type="term" value="C:cytoplasm"/>
    <property type="evidence" value="ECO:0007669"/>
    <property type="project" value="TreeGrafter"/>
</dbReference>
<proteinExistence type="predicted"/>
<dbReference type="SUPFAM" id="SSF48371">
    <property type="entry name" value="ARM repeat"/>
    <property type="match status" value="3"/>
</dbReference>
<organism evidence="3 4">
    <name type="scientific">Ditylenchus dipsaci</name>
    <dbReference type="NCBI Taxonomy" id="166011"/>
    <lineage>
        <taxon>Eukaryota</taxon>
        <taxon>Metazoa</taxon>
        <taxon>Ecdysozoa</taxon>
        <taxon>Nematoda</taxon>
        <taxon>Chromadorea</taxon>
        <taxon>Rhabditida</taxon>
        <taxon>Tylenchina</taxon>
        <taxon>Tylenchomorpha</taxon>
        <taxon>Sphaerularioidea</taxon>
        <taxon>Anguinidae</taxon>
        <taxon>Anguininae</taxon>
        <taxon>Ditylenchus</taxon>
    </lineage>
</organism>
<dbReference type="InterPro" id="IPR003890">
    <property type="entry name" value="MIF4G-like_typ-3"/>
</dbReference>
<evidence type="ECO:0000256" key="1">
    <source>
        <dbReference type="SAM" id="MobiDB-lite"/>
    </source>
</evidence>
<feature type="domain" description="MIF4G" evidence="2">
    <location>
        <begin position="637"/>
        <end position="842"/>
    </location>
</feature>